<comment type="caution">
    <text evidence="1">The sequence shown here is derived from an EMBL/GenBank/DDBJ whole genome shotgun (WGS) entry which is preliminary data.</text>
</comment>
<accession>A0A926Z934</accession>
<dbReference type="AlphaFoldDB" id="A0A926Z934"/>
<gene>
    <name evidence="1" type="ORF">H6F44_15525</name>
</gene>
<evidence type="ECO:0000313" key="2">
    <source>
        <dbReference type="Proteomes" id="UP000631421"/>
    </source>
</evidence>
<evidence type="ECO:0000313" key="1">
    <source>
        <dbReference type="EMBL" id="MBD2151519.1"/>
    </source>
</evidence>
<reference evidence="1" key="2">
    <citation type="submission" date="2020-08" db="EMBL/GenBank/DDBJ databases">
        <authorList>
            <person name="Chen M."/>
            <person name="Teng W."/>
            <person name="Zhao L."/>
            <person name="Hu C."/>
            <person name="Zhou Y."/>
            <person name="Han B."/>
            <person name="Song L."/>
            <person name="Shu W."/>
        </authorList>
    </citation>
    <scope>NUCLEOTIDE SEQUENCE</scope>
    <source>
        <strain evidence="1">FACHB-1277</strain>
    </source>
</reference>
<name>A0A926Z934_9CYAN</name>
<dbReference type="EMBL" id="JACJPY010000056">
    <property type="protein sequence ID" value="MBD2151519.1"/>
    <property type="molecule type" value="Genomic_DNA"/>
</dbReference>
<sequence length="48" mass="5493">MMLTPWQNMHSAKMLSAIAIEVCILNQFDRIPKLFPITVYIQVSLAKS</sequence>
<reference evidence="1" key="1">
    <citation type="journal article" date="2015" name="ISME J.">
        <title>Draft Genome Sequence of Streptomyces incarnatus NRRL8089, which Produces the Nucleoside Antibiotic Sinefungin.</title>
        <authorList>
            <person name="Oshima K."/>
            <person name="Hattori M."/>
            <person name="Shimizu H."/>
            <person name="Fukuda K."/>
            <person name="Nemoto M."/>
            <person name="Inagaki K."/>
            <person name="Tamura T."/>
        </authorList>
    </citation>
    <scope>NUCLEOTIDE SEQUENCE</scope>
    <source>
        <strain evidence="1">FACHB-1277</strain>
    </source>
</reference>
<dbReference type="RefSeq" id="WP_190351939.1">
    <property type="nucleotide sequence ID" value="NZ_JACJPY010000056.1"/>
</dbReference>
<keyword evidence="2" id="KW-1185">Reference proteome</keyword>
<organism evidence="1 2">
    <name type="scientific">Pseudanabaena cinerea FACHB-1277</name>
    <dbReference type="NCBI Taxonomy" id="2949581"/>
    <lineage>
        <taxon>Bacteria</taxon>
        <taxon>Bacillati</taxon>
        <taxon>Cyanobacteriota</taxon>
        <taxon>Cyanophyceae</taxon>
        <taxon>Pseudanabaenales</taxon>
        <taxon>Pseudanabaenaceae</taxon>
        <taxon>Pseudanabaena</taxon>
        <taxon>Pseudanabaena cinerea</taxon>
    </lineage>
</organism>
<proteinExistence type="predicted"/>
<protein>
    <submittedName>
        <fullName evidence="1">Uncharacterized protein</fullName>
    </submittedName>
</protein>
<dbReference type="Proteomes" id="UP000631421">
    <property type="component" value="Unassembled WGS sequence"/>
</dbReference>